<evidence type="ECO:0000256" key="5">
    <source>
        <dbReference type="SAM" id="MobiDB-lite"/>
    </source>
</evidence>
<feature type="domain" description="Kinesin motor" evidence="6">
    <location>
        <begin position="69"/>
        <end position="308"/>
    </location>
</feature>
<evidence type="ECO:0000256" key="3">
    <source>
        <dbReference type="PROSITE-ProRule" id="PRU00283"/>
    </source>
</evidence>
<proteinExistence type="inferred from homology"/>
<dbReference type="GO" id="GO:0016887">
    <property type="term" value="F:ATP hydrolysis activity"/>
    <property type="evidence" value="ECO:0007669"/>
    <property type="project" value="TreeGrafter"/>
</dbReference>
<feature type="region of interest" description="Disordered" evidence="5">
    <location>
        <begin position="43"/>
        <end position="68"/>
    </location>
</feature>
<feature type="region of interest" description="Disordered" evidence="5">
    <location>
        <begin position="456"/>
        <end position="494"/>
    </location>
</feature>
<dbReference type="InterPro" id="IPR001752">
    <property type="entry name" value="Kinesin_motor_dom"/>
</dbReference>
<accession>A0AAD5UEY4</accession>
<dbReference type="GO" id="GO:0003777">
    <property type="term" value="F:microtubule motor activity"/>
    <property type="evidence" value="ECO:0007669"/>
    <property type="project" value="InterPro"/>
</dbReference>
<keyword evidence="3 4" id="KW-0505">Motor protein</keyword>
<keyword evidence="8" id="KW-1185">Reference proteome</keyword>
<evidence type="ECO:0000256" key="1">
    <source>
        <dbReference type="ARBA" id="ARBA00022741"/>
    </source>
</evidence>
<dbReference type="Pfam" id="PF00225">
    <property type="entry name" value="Kinesin"/>
    <property type="match status" value="1"/>
</dbReference>
<dbReference type="InterPro" id="IPR036961">
    <property type="entry name" value="Kinesin_motor_dom_sf"/>
</dbReference>
<comment type="similarity">
    <text evidence="3 4">Belongs to the TRAFAC class myosin-kinesin ATPase superfamily. Kinesin family.</text>
</comment>
<dbReference type="SUPFAM" id="SSF52540">
    <property type="entry name" value="P-loop containing nucleoside triphosphate hydrolases"/>
    <property type="match status" value="1"/>
</dbReference>
<dbReference type="GO" id="GO:0005871">
    <property type="term" value="C:kinesin complex"/>
    <property type="evidence" value="ECO:0007669"/>
    <property type="project" value="TreeGrafter"/>
</dbReference>
<dbReference type="InterPro" id="IPR019821">
    <property type="entry name" value="Kinesin_motor_CS"/>
</dbReference>
<dbReference type="InterPro" id="IPR027417">
    <property type="entry name" value="P-loop_NTPase"/>
</dbReference>
<dbReference type="PANTHER" id="PTHR24115:SF0">
    <property type="entry name" value="FI21273P1-RELATED"/>
    <property type="match status" value="1"/>
</dbReference>
<keyword evidence="2 3" id="KW-0067">ATP-binding</keyword>
<evidence type="ECO:0000313" key="8">
    <source>
        <dbReference type="Proteomes" id="UP001210925"/>
    </source>
</evidence>
<dbReference type="EMBL" id="JADGKB010000113">
    <property type="protein sequence ID" value="KAJ3253304.1"/>
    <property type="molecule type" value="Genomic_DNA"/>
</dbReference>
<dbReference type="InterPro" id="IPR027640">
    <property type="entry name" value="Kinesin-like_fam"/>
</dbReference>
<evidence type="ECO:0000313" key="7">
    <source>
        <dbReference type="EMBL" id="KAJ3253304.1"/>
    </source>
</evidence>
<feature type="binding site" evidence="3">
    <location>
        <begin position="151"/>
        <end position="158"/>
    </location>
    <ligand>
        <name>ATP</name>
        <dbReference type="ChEBI" id="CHEBI:30616"/>
    </ligand>
</feature>
<keyword evidence="4" id="KW-0493">Microtubule</keyword>
<comment type="caution">
    <text evidence="7">The sequence shown here is derived from an EMBL/GenBank/DDBJ whole genome shotgun (WGS) entry which is preliminary data.</text>
</comment>
<organism evidence="7 8">
    <name type="scientific">Boothiomyces macroporosus</name>
    <dbReference type="NCBI Taxonomy" id="261099"/>
    <lineage>
        <taxon>Eukaryota</taxon>
        <taxon>Fungi</taxon>
        <taxon>Fungi incertae sedis</taxon>
        <taxon>Chytridiomycota</taxon>
        <taxon>Chytridiomycota incertae sedis</taxon>
        <taxon>Chytridiomycetes</taxon>
        <taxon>Rhizophydiales</taxon>
        <taxon>Terramycetaceae</taxon>
        <taxon>Boothiomyces</taxon>
    </lineage>
</organism>
<reference evidence="7" key="1">
    <citation type="submission" date="2020-05" db="EMBL/GenBank/DDBJ databases">
        <title>Phylogenomic resolution of chytrid fungi.</title>
        <authorList>
            <person name="Stajich J.E."/>
            <person name="Amses K."/>
            <person name="Simmons R."/>
            <person name="Seto K."/>
            <person name="Myers J."/>
            <person name="Bonds A."/>
            <person name="Quandt C.A."/>
            <person name="Barry K."/>
            <person name="Liu P."/>
            <person name="Grigoriev I."/>
            <person name="Longcore J.E."/>
            <person name="James T.Y."/>
        </authorList>
    </citation>
    <scope>NUCLEOTIDE SEQUENCE</scope>
    <source>
        <strain evidence="7">PLAUS21</strain>
    </source>
</reference>
<dbReference type="GO" id="GO:0008017">
    <property type="term" value="F:microtubule binding"/>
    <property type="evidence" value="ECO:0007669"/>
    <property type="project" value="InterPro"/>
</dbReference>
<dbReference type="GO" id="GO:0005874">
    <property type="term" value="C:microtubule"/>
    <property type="evidence" value="ECO:0007669"/>
    <property type="project" value="UniProtKB-KW"/>
</dbReference>
<dbReference type="PROSITE" id="PS50067">
    <property type="entry name" value="KINESIN_MOTOR_2"/>
    <property type="match status" value="1"/>
</dbReference>
<dbReference type="Gene3D" id="3.40.850.10">
    <property type="entry name" value="Kinesin motor domain"/>
    <property type="match status" value="1"/>
</dbReference>
<dbReference type="PANTHER" id="PTHR24115">
    <property type="entry name" value="KINESIN-RELATED"/>
    <property type="match status" value="1"/>
</dbReference>
<dbReference type="PROSITE" id="PS00411">
    <property type="entry name" value="KINESIN_MOTOR_1"/>
    <property type="match status" value="1"/>
</dbReference>
<feature type="compositionally biased region" description="Low complexity" evidence="5">
    <location>
        <begin position="50"/>
        <end position="65"/>
    </location>
</feature>
<dbReference type="PRINTS" id="PR00380">
    <property type="entry name" value="KINESINHEAVY"/>
</dbReference>
<feature type="compositionally biased region" description="Basic and acidic residues" evidence="5">
    <location>
        <begin position="463"/>
        <end position="494"/>
    </location>
</feature>
<dbReference type="AlphaFoldDB" id="A0AAD5UEY4"/>
<protein>
    <recommendedName>
        <fullName evidence="4">Kinesin-like protein</fullName>
    </recommendedName>
</protein>
<dbReference type="SMART" id="SM00129">
    <property type="entry name" value="KISc"/>
    <property type="match status" value="1"/>
</dbReference>
<evidence type="ECO:0000256" key="4">
    <source>
        <dbReference type="RuleBase" id="RU000394"/>
    </source>
</evidence>
<dbReference type="GO" id="GO:0005819">
    <property type="term" value="C:spindle"/>
    <property type="evidence" value="ECO:0007669"/>
    <property type="project" value="TreeGrafter"/>
</dbReference>
<name>A0AAD5UEY4_9FUNG</name>
<evidence type="ECO:0000256" key="2">
    <source>
        <dbReference type="ARBA" id="ARBA00022840"/>
    </source>
</evidence>
<dbReference type="GO" id="GO:0007018">
    <property type="term" value="P:microtubule-based movement"/>
    <property type="evidence" value="ECO:0007669"/>
    <property type="project" value="InterPro"/>
</dbReference>
<dbReference type="Proteomes" id="UP001210925">
    <property type="component" value="Unassembled WGS sequence"/>
</dbReference>
<gene>
    <name evidence="7" type="ORF">HK103_000745</name>
</gene>
<keyword evidence="1 3" id="KW-0547">Nucleotide-binding</keyword>
<dbReference type="GO" id="GO:0005524">
    <property type="term" value="F:ATP binding"/>
    <property type="evidence" value="ECO:0007669"/>
    <property type="project" value="UniProtKB-UniRule"/>
</dbReference>
<evidence type="ECO:0000259" key="6">
    <source>
        <dbReference type="PROSITE" id="PS50067"/>
    </source>
</evidence>
<sequence>MTTKLDRILGIKDQLISTIDHHNQALINEQYENEQQKLLFQNDSSNSLESKPSSRSSTASTKTATNEPTVKINLRIRPPTTNYFRSVHSINDRAILYYPSFQVLTDAGLDVHSFQFDNTFNPDSTQEQVFEKACGDLIHNLDGLNVVFAYGQTGSGKTFTMSGISKRILEYLPYDTHSVDIILLEVIGDTVRDLYTNEPIKVLMDSQGNVQLVGHESMNVENHEQALEVLDFGFKSRKTSKTVHHDVSSRSHFICQIEMTKGKKKSVLKLIDLAGSERNTGHVVHDPERIKEAAFINSSLMALKDCIRNKDDAFVPGPMKTNIVMIATVSPTVNDLDHSLDTFRYAASLSTTPSVTSYKPKSSPISWSTEKLDNWFKKQDFDISKLTSQYRPVNGFTPPKWKMVYDLPEEAWQKAKMGSIHSKYKELFLKPKASVGALGTKSYQVYTIGLHVEKKPVPKKKSRQEEALEKLKQRGKAKREDAKAKETTSFRRFK</sequence>